<accession>G5K4E3</accession>
<evidence type="ECO:0000256" key="6">
    <source>
        <dbReference type="ARBA" id="ARBA00022989"/>
    </source>
</evidence>
<dbReference type="eggNOG" id="COG1113">
    <property type="taxonomic scope" value="Bacteria"/>
</dbReference>
<feature type="transmembrane region" description="Helical" evidence="8">
    <location>
        <begin position="159"/>
        <end position="180"/>
    </location>
</feature>
<dbReference type="PANTHER" id="PTHR43495">
    <property type="entry name" value="GABA PERMEASE"/>
    <property type="match status" value="1"/>
</dbReference>
<dbReference type="GO" id="GO:0005886">
    <property type="term" value="C:plasma membrane"/>
    <property type="evidence" value="ECO:0007669"/>
    <property type="project" value="UniProtKB-SubCell"/>
</dbReference>
<dbReference type="InterPro" id="IPR004841">
    <property type="entry name" value="AA-permease/SLC12A_dom"/>
</dbReference>
<name>G5K4E3_9STRE</name>
<feature type="transmembrane region" description="Helical" evidence="8">
    <location>
        <begin position="226"/>
        <end position="245"/>
    </location>
</feature>
<keyword evidence="7 8" id="KW-0472">Membrane</keyword>
<feature type="transmembrane region" description="Helical" evidence="8">
    <location>
        <begin position="201"/>
        <end position="220"/>
    </location>
</feature>
<protein>
    <submittedName>
        <fullName evidence="10">Amino acid permease domain protein</fullName>
    </submittedName>
</protein>
<evidence type="ECO:0000256" key="8">
    <source>
        <dbReference type="SAM" id="Phobius"/>
    </source>
</evidence>
<gene>
    <name evidence="10" type="ORF">STRIC_1663</name>
</gene>
<proteinExistence type="predicted"/>
<dbReference type="GO" id="GO:0055085">
    <property type="term" value="P:transmembrane transport"/>
    <property type="evidence" value="ECO:0007669"/>
    <property type="project" value="InterPro"/>
</dbReference>
<sequence>MAFQMVFFAYQAIEFVGITTSETANPRKVLPKAIQEIPTRIVIFYVGALISIMAIVPWHQLPEDESPFVMVFKLIGIKWAAALINFVVLTSAASALNSTLYSTGRHLYQIDNETPNALTNKLKINTLSRQGVPSQAIIVSAVVVGISALINILPGVSDAFSLITASSSGVYIAIYALTMIAHWKYRQSSDFMADGYLMPKYKVTTPLTLAFFAFVFISLFLQDSTFIGAVGASIWILIFGIYSNWKFKK</sequence>
<keyword evidence="4 8" id="KW-0812">Transmembrane</keyword>
<feature type="transmembrane region" description="Helical" evidence="8">
    <location>
        <begin position="79"/>
        <end position="100"/>
    </location>
</feature>
<dbReference type="EMBL" id="AEUX02000007">
    <property type="protein sequence ID" value="EHI69192.1"/>
    <property type="molecule type" value="Genomic_DNA"/>
</dbReference>
<keyword evidence="3" id="KW-1003">Cell membrane</keyword>
<dbReference type="GO" id="GO:0006865">
    <property type="term" value="P:amino acid transport"/>
    <property type="evidence" value="ECO:0007669"/>
    <property type="project" value="UniProtKB-KW"/>
</dbReference>
<comment type="subcellular location">
    <subcellularLocation>
        <location evidence="1">Cell membrane</location>
        <topology evidence="1">Multi-pass membrane protein</topology>
    </subcellularLocation>
</comment>
<keyword evidence="11" id="KW-1185">Reference proteome</keyword>
<dbReference type="STRING" id="764299.STRIC_1663"/>
<evidence type="ECO:0000256" key="1">
    <source>
        <dbReference type="ARBA" id="ARBA00004651"/>
    </source>
</evidence>
<reference evidence="10 11" key="1">
    <citation type="journal article" date="2014" name="Int. J. Syst. Evol. Microbiol.">
        <title>Phylogenomics and the dynamic genome evolution of the genus Streptococcus.</title>
        <authorList>
            <consortium name="The Broad Institute Genome Sequencing Platform"/>
            <person name="Richards V.P."/>
            <person name="Palmer S.R."/>
            <person name="Pavinski Bitar P.D."/>
            <person name="Qin X."/>
            <person name="Weinstock G.M."/>
            <person name="Highlander S.K."/>
            <person name="Town C.D."/>
            <person name="Burne R.A."/>
            <person name="Stanhope M.J."/>
        </authorList>
    </citation>
    <scope>NUCLEOTIDE SEQUENCE [LARGE SCALE GENOMIC DNA]</scope>
    <source>
        <strain evidence="10 11">707-05</strain>
    </source>
</reference>
<evidence type="ECO:0000256" key="4">
    <source>
        <dbReference type="ARBA" id="ARBA00022692"/>
    </source>
</evidence>
<keyword evidence="2" id="KW-0813">Transport</keyword>
<feature type="transmembrane region" description="Helical" evidence="8">
    <location>
        <begin position="132"/>
        <end position="153"/>
    </location>
</feature>
<dbReference type="Proteomes" id="UP000003330">
    <property type="component" value="Unassembled WGS sequence"/>
</dbReference>
<evidence type="ECO:0000256" key="7">
    <source>
        <dbReference type="ARBA" id="ARBA00023136"/>
    </source>
</evidence>
<feature type="transmembrane region" description="Helical" evidence="8">
    <location>
        <begin position="37"/>
        <end position="59"/>
    </location>
</feature>
<keyword evidence="6 8" id="KW-1133">Transmembrane helix</keyword>
<evidence type="ECO:0000256" key="2">
    <source>
        <dbReference type="ARBA" id="ARBA00022448"/>
    </source>
</evidence>
<comment type="caution">
    <text evidence="10">The sequence shown here is derived from an EMBL/GenBank/DDBJ whole genome shotgun (WGS) entry which is preliminary data.</text>
</comment>
<keyword evidence="5" id="KW-0029">Amino-acid transport</keyword>
<dbReference type="Pfam" id="PF00324">
    <property type="entry name" value="AA_permease"/>
    <property type="match status" value="1"/>
</dbReference>
<evidence type="ECO:0000259" key="9">
    <source>
        <dbReference type="Pfam" id="PF00324"/>
    </source>
</evidence>
<evidence type="ECO:0000256" key="5">
    <source>
        <dbReference type="ARBA" id="ARBA00022970"/>
    </source>
</evidence>
<evidence type="ECO:0000313" key="11">
    <source>
        <dbReference type="Proteomes" id="UP000003330"/>
    </source>
</evidence>
<evidence type="ECO:0000256" key="3">
    <source>
        <dbReference type="ARBA" id="ARBA00022475"/>
    </source>
</evidence>
<dbReference type="Gene3D" id="1.20.1740.10">
    <property type="entry name" value="Amino acid/polyamine transporter I"/>
    <property type="match status" value="1"/>
</dbReference>
<dbReference type="PANTHER" id="PTHR43495:SF2">
    <property type="entry name" value="D-SERINE_D-ALANINE_GLYCINE TRANSPORTER"/>
    <property type="match status" value="1"/>
</dbReference>
<evidence type="ECO:0000313" key="10">
    <source>
        <dbReference type="EMBL" id="EHI69192.1"/>
    </source>
</evidence>
<organism evidence="10 11">
    <name type="scientific">Streptococcus ictaluri 707-05</name>
    <dbReference type="NCBI Taxonomy" id="764299"/>
    <lineage>
        <taxon>Bacteria</taxon>
        <taxon>Bacillati</taxon>
        <taxon>Bacillota</taxon>
        <taxon>Bacilli</taxon>
        <taxon>Lactobacillales</taxon>
        <taxon>Streptococcaceae</taxon>
        <taxon>Streptococcus</taxon>
    </lineage>
</organism>
<dbReference type="AlphaFoldDB" id="G5K4E3"/>
<feature type="domain" description="Amino acid permease/ SLC12A" evidence="9">
    <location>
        <begin position="2"/>
        <end position="232"/>
    </location>
</feature>